<dbReference type="EMBL" id="AP012057">
    <property type="protein sequence ID" value="BAN01565.1"/>
    <property type="molecule type" value="Genomic_DNA"/>
</dbReference>
<dbReference type="CDD" id="cd05325">
    <property type="entry name" value="carb_red_sniffer_like_SDR_c"/>
    <property type="match status" value="1"/>
</dbReference>
<dbReference type="AlphaFoldDB" id="A0A6C7E8U4"/>
<evidence type="ECO:0008006" key="3">
    <source>
        <dbReference type="Google" id="ProtNLM"/>
    </source>
</evidence>
<proteinExistence type="predicted"/>
<dbReference type="InterPro" id="IPR002347">
    <property type="entry name" value="SDR_fam"/>
</dbReference>
<keyword evidence="2" id="KW-1185">Reference proteome</keyword>
<dbReference type="KEGG" id="aym:YM304_12510"/>
<dbReference type="Gene3D" id="3.40.50.720">
    <property type="entry name" value="NAD(P)-binding Rossmann-like Domain"/>
    <property type="match status" value="1"/>
</dbReference>
<evidence type="ECO:0000313" key="1">
    <source>
        <dbReference type="EMBL" id="BAN01565.1"/>
    </source>
</evidence>
<protein>
    <recommendedName>
        <fullName evidence="3">Oxidoreductase</fullName>
    </recommendedName>
</protein>
<dbReference type="InterPro" id="IPR036291">
    <property type="entry name" value="NAD(P)-bd_dom_sf"/>
</dbReference>
<organism evidence="1 2">
    <name type="scientific">Ilumatobacter coccineus (strain NBRC 103263 / KCTC 29153 / YM16-304)</name>
    <dbReference type="NCBI Taxonomy" id="1313172"/>
    <lineage>
        <taxon>Bacteria</taxon>
        <taxon>Bacillati</taxon>
        <taxon>Actinomycetota</taxon>
        <taxon>Acidimicrobiia</taxon>
        <taxon>Acidimicrobiales</taxon>
        <taxon>Ilumatobacteraceae</taxon>
        <taxon>Ilumatobacter</taxon>
    </lineage>
</organism>
<dbReference type="InterPro" id="IPR052184">
    <property type="entry name" value="SDR_enzymes"/>
</dbReference>
<dbReference type="GO" id="GO:0016616">
    <property type="term" value="F:oxidoreductase activity, acting on the CH-OH group of donors, NAD or NADP as acceptor"/>
    <property type="evidence" value="ECO:0007669"/>
    <property type="project" value="TreeGrafter"/>
</dbReference>
<name>A0A6C7E8U4_ILUCY</name>
<sequence length="235" mass="24802">MRVMSERRILITGVGRGLGLELATRFVERGHTVHGTTRSGEAPIDLAGCVRLDLRDESSIVDALATLGSTVDGIDLLVNCAGADARMFGAGDDARGPFDFDAETFNAVLDANVTGPMVVTREALPLLRRGRRPMIVNVSSQLGSMQVAARKGRDTAYCVSKAALNMLGVKSAAALEPDGIGVVMMHPGWVATDMGGPAADLSVDEAGAAIVATIESLTFADTGRFIRWDGHDHPW</sequence>
<accession>A0A6C7E8U4</accession>
<dbReference type="PANTHER" id="PTHR45458:SF1">
    <property type="entry name" value="SHORT CHAIN DEHYDROGENASE"/>
    <property type="match status" value="1"/>
</dbReference>
<dbReference type="Proteomes" id="UP000011863">
    <property type="component" value="Chromosome"/>
</dbReference>
<dbReference type="PANTHER" id="PTHR45458">
    <property type="entry name" value="SHORT-CHAIN DEHYDROGENASE/REDUCTASE SDR"/>
    <property type="match status" value="1"/>
</dbReference>
<gene>
    <name evidence="1" type="ORF">YM304_12510</name>
</gene>
<dbReference type="SUPFAM" id="SSF51735">
    <property type="entry name" value="NAD(P)-binding Rossmann-fold domains"/>
    <property type="match status" value="1"/>
</dbReference>
<dbReference type="PRINTS" id="PR00081">
    <property type="entry name" value="GDHRDH"/>
</dbReference>
<evidence type="ECO:0000313" key="2">
    <source>
        <dbReference type="Proteomes" id="UP000011863"/>
    </source>
</evidence>
<dbReference type="Pfam" id="PF00106">
    <property type="entry name" value="adh_short"/>
    <property type="match status" value="1"/>
</dbReference>
<reference evidence="1 2" key="1">
    <citation type="journal article" date="2013" name="Int. J. Syst. Evol. Microbiol.">
        <title>Ilumatobacter nonamiense sp. nov. and Ilumatobacter coccineum sp. nov., isolated from seashore sand.</title>
        <authorList>
            <person name="Matsumoto A."/>
            <person name="Kasai H."/>
            <person name="Matsuo Y."/>
            <person name="Shizuri Y."/>
            <person name="Ichikawa N."/>
            <person name="Fujita N."/>
            <person name="Omura S."/>
            <person name="Takahashi Y."/>
        </authorList>
    </citation>
    <scope>NUCLEOTIDE SEQUENCE [LARGE SCALE GENOMIC DNA]</scope>
    <source>
        <strain evidence="2">NBRC 103263 / KCTC 29153 / YM16-304</strain>
    </source>
</reference>